<protein>
    <submittedName>
        <fullName evidence="2">Uncharacterized protein</fullName>
    </submittedName>
</protein>
<dbReference type="RefSeq" id="WP_377465588.1">
    <property type="nucleotide sequence ID" value="NZ_JBHUOP010000002.1"/>
</dbReference>
<sequence>MKFSNRAVLTAVLAALLAVAVFLGTIPMLAVVALLTAAFALGWSHLLRLPAVGGSTLVVILSGLGAVACVAVTPDEPWLRFLPIVLAMAVFLAFINEMLRPVPRTELVESLIGTISGVIVSVCAVGWLATIRLPGGDQLAVAGAAALAVAAAMSALPFARGFVRLLKVLAAAIAGAIVAYLLPDLNLVSGAVMGVLSALVLMTVNLLFGSLPSVTSKYAWLSVFTLPIMVVGILMYVVGRVLT</sequence>
<evidence type="ECO:0000313" key="2">
    <source>
        <dbReference type="EMBL" id="MFD2839974.1"/>
    </source>
</evidence>
<name>A0ABW5XE39_9MICO</name>
<accession>A0ABW5XE39</accession>
<feature type="transmembrane region" description="Helical" evidence="1">
    <location>
        <begin position="165"/>
        <end position="182"/>
    </location>
</feature>
<keyword evidence="1" id="KW-1133">Transmembrane helix</keyword>
<gene>
    <name evidence="2" type="ORF">ACFSYH_05235</name>
</gene>
<feature type="transmembrane region" description="Helical" evidence="1">
    <location>
        <begin position="12"/>
        <end position="39"/>
    </location>
</feature>
<feature type="transmembrane region" description="Helical" evidence="1">
    <location>
        <begin position="51"/>
        <end position="73"/>
    </location>
</feature>
<keyword evidence="3" id="KW-1185">Reference proteome</keyword>
<keyword evidence="1" id="KW-0472">Membrane</keyword>
<evidence type="ECO:0000313" key="3">
    <source>
        <dbReference type="Proteomes" id="UP001597391"/>
    </source>
</evidence>
<feature type="transmembrane region" description="Helical" evidence="1">
    <location>
        <begin position="188"/>
        <end position="211"/>
    </location>
</feature>
<comment type="caution">
    <text evidence="2">The sequence shown here is derived from an EMBL/GenBank/DDBJ whole genome shotgun (WGS) entry which is preliminary data.</text>
</comment>
<dbReference type="Proteomes" id="UP001597391">
    <property type="component" value="Unassembled WGS sequence"/>
</dbReference>
<feature type="transmembrane region" description="Helical" evidence="1">
    <location>
        <begin position="79"/>
        <end position="99"/>
    </location>
</feature>
<reference evidence="3" key="1">
    <citation type="journal article" date="2019" name="Int. J. Syst. Evol. Microbiol.">
        <title>The Global Catalogue of Microorganisms (GCM) 10K type strain sequencing project: providing services to taxonomists for standard genome sequencing and annotation.</title>
        <authorList>
            <consortium name="The Broad Institute Genomics Platform"/>
            <consortium name="The Broad Institute Genome Sequencing Center for Infectious Disease"/>
            <person name="Wu L."/>
            <person name="Ma J."/>
        </authorList>
    </citation>
    <scope>NUCLEOTIDE SEQUENCE [LARGE SCALE GENOMIC DNA]</scope>
    <source>
        <strain evidence="3">KCTC 33576</strain>
    </source>
</reference>
<keyword evidence="1" id="KW-0812">Transmembrane</keyword>
<dbReference type="EMBL" id="JBHUOP010000002">
    <property type="protein sequence ID" value="MFD2839974.1"/>
    <property type="molecule type" value="Genomic_DNA"/>
</dbReference>
<feature type="transmembrane region" description="Helical" evidence="1">
    <location>
        <begin position="139"/>
        <end position="158"/>
    </location>
</feature>
<organism evidence="2 3">
    <name type="scientific">Populibacterium corticicola</name>
    <dbReference type="NCBI Taxonomy" id="1812826"/>
    <lineage>
        <taxon>Bacteria</taxon>
        <taxon>Bacillati</taxon>
        <taxon>Actinomycetota</taxon>
        <taxon>Actinomycetes</taxon>
        <taxon>Micrococcales</taxon>
        <taxon>Jonesiaceae</taxon>
        <taxon>Populibacterium</taxon>
    </lineage>
</organism>
<proteinExistence type="predicted"/>
<feature type="transmembrane region" description="Helical" evidence="1">
    <location>
        <begin position="218"/>
        <end position="238"/>
    </location>
</feature>
<feature type="transmembrane region" description="Helical" evidence="1">
    <location>
        <begin position="111"/>
        <end position="133"/>
    </location>
</feature>
<evidence type="ECO:0000256" key="1">
    <source>
        <dbReference type="SAM" id="Phobius"/>
    </source>
</evidence>